<organism evidence="13 14">
    <name type="scientific">Marmota monax</name>
    <name type="common">Woodchuck</name>
    <dbReference type="NCBI Taxonomy" id="9995"/>
    <lineage>
        <taxon>Eukaryota</taxon>
        <taxon>Metazoa</taxon>
        <taxon>Chordata</taxon>
        <taxon>Craniata</taxon>
        <taxon>Vertebrata</taxon>
        <taxon>Euteleostomi</taxon>
        <taxon>Mammalia</taxon>
        <taxon>Eutheria</taxon>
        <taxon>Euarchontoglires</taxon>
        <taxon>Glires</taxon>
        <taxon>Rodentia</taxon>
        <taxon>Sciuromorpha</taxon>
        <taxon>Sciuridae</taxon>
        <taxon>Xerinae</taxon>
        <taxon>Marmotini</taxon>
        <taxon>Marmota</taxon>
    </lineage>
</organism>
<keyword evidence="10 11" id="KW-0807">Transducer</keyword>
<keyword evidence="14" id="KW-1185">Reference proteome</keyword>
<evidence type="ECO:0000313" key="14">
    <source>
        <dbReference type="Proteomes" id="UP000335636"/>
    </source>
</evidence>
<evidence type="ECO:0000256" key="2">
    <source>
        <dbReference type="ARBA" id="ARBA00010663"/>
    </source>
</evidence>
<dbReference type="GO" id="GO:0019236">
    <property type="term" value="P:response to pheromone"/>
    <property type="evidence" value="ECO:0007669"/>
    <property type="project" value="UniProtKB-KW"/>
</dbReference>
<keyword evidence="8 11" id="KW-0472">Membrane</keyword>
<dbReference type="GO" id="GO:0005886">
    <property type="term" value="C:plasma membrane"/>
    <property type="evidence" value="ECO:0007669"/>
    <property type="project" value="UniProtKB-SubCell"/>
</dbReference>
<evidence type="ECO:0000256" key="4">
    <source>
        <dbReference type="ARBA" id="ARBA00022507"/>
    </source>
</evidence>
<evidence type="ECO:0000256" key="1">
    <source>
        <dbReference type="ARBA" id="ARBA00004651"/>
    </source>
</evidence>
<evidence type="ECO:0000256" key="10">
    <source>
        <dbReference type="ARBA" id="ARBA00023224"/>
    </source>
</evidence>
<evidence type="ECO:0000256" key="8">
    <source>
        <dbReference type="ARBA" id="ARBA00023136"/>
    </source>
</evidence>
<dbReference type="AlphaFoldDB" id="A0A5E4D0Q8"/>
<evidence type="ECO:0000313" key="13">
    <source>
        <dbReference type="EMBL" id="VTJ86789.1"/>
    </source>
</evidence>
<keyword evidence="5 11" id="KW-0812">Transmembrane</keyword>
<dbReference type="EMBL" id="CABDUW010002430">
    <property type="protein sequence ID" value="VTJ86789.1"/>
    <property type="molecule type" value="Genomic_DNA"/>
</dbReference>
<protein>
    <recommendedName>
        <fullName evidence="11">Vomeronasal type-1 receptor</fullName>
    </recommendedName>
</protein>
<keyword evidence="9 11" id="KW-0675">Receptor</keyword>
<evidence type="ECO:0000256" key="11">
    <source>
        <dbReference type="RuleBase" id="RU364061"/>
    </source>
</evidence>
<feature type="transmembrane region" description="Helical" evidence="11">
    <location>
        <begin position="50"/>
        <end position="69"/>
    </location>
</feature>
<keyword evidence="6 11" id="KW-1133">Transmembrane helix</keyword>
<evidence type="ECO:0000256" key="9">
    <source>
        <dbReference type="ARBA" id="ARBA00023170"/>
    </source>
</evidence>
<sequence length="222" mass="24747">MGKAHKLYSNIHIRNTVYTEIGIGVMANALLLLVHVSLHITRHRPKPTDLPIGLLALIHLSMLLIKGFIDSDIYTPQGESSHLFISIAATPNWTSDTFMHKRQSHNLHSTSLSPISSPELRATWTILLLLSCFVVMSILDSIISYARLTVKDDPIFYCLVEQATRLAPLPGGNPSPEPTMMVVLLCAMLTANRQASHQCTFVRCYSLDPEIFSMEVLVHMSQ</sequence>
<name>A0A5E4D0Q8_MARMO</name>
<proteinExistence type="inferred from homology"/>
<feature type="transmembrane region" description="Helical" evidence="11">
    <location>
        <begin position="17"/>
        <end position="38"/>
    </location>
</feature>
<dbReference type="EMBL" id="WJEC01007951">
    <property type="protein sequence ID" value="KAF7465143.1"/>
    <property type="molecule type" value="Genomic_DNA"/>
</dbReference>
<evidence type="ECO:0000313" key="12">
    <source>
        <dbReference type="EMBL" id="KAF7465143.1"/>
    </source>
</evidence>
<comment type="similarity">
    <text evidence="2 11">Belongs to the G-protein coupled receptor 1 family.</text>
</comment>
<dbReference type="GO" id="GO:0016503">
    <property type="term" value="F:pheromone receptor activity"/>
    <property type="evidence" value="ECO:0007669"/>
    <property type="project" value="InterPro"/>
</dbReference>
<dbReference type="Pfam" id="PF03402">
    <property type="entry name" value="V1R"/>
    <property type="match status" value="2"/>
</dbReference>
<dbReference type="Proteomes" id="UP000662637">
    <property type="component" value="Unassembled WGS sequence"/>
</dbReference>
<dbReference type="InterPro" id="IPR004072">
    <property type="entry name" value="Vmron_rcpt_1"/>
</dbReference>
<evidence type="ECO:0000256" key="3">
    <source>
        <dbReference type="ARBA" id="ARBA00022475"/>
    </source>
</evidence>
<feature type="transmembrane region" description="Helical" evidence="11">
    <location>
        <begin position="122"/>
        <end position="143"/>
    </location>
</feature>
<evidence type="ECO:0000256" key="5">
    <source>
        <dbReference type="ARBA" id="ARBA00022692"/>
    </source>
</evidence>
<reference evidence="13 14" key="1">
    <citation type="submission" date="2019-04" db="EMBL/GenBank/DDBJ databases">
        <authorList>
            <person name="Alioto T."/>
            <person name="Alioto T."/>
        </authorList>
    </citation>
    <scope>NUCLEOTIDE SEQUENCE [LARGE SCALE GENOMIC DNA]</scope>
</reference>
<gene>
    <name evidence="12" type="ORF">GHT09_005221</name>
    <name evidence="13" type="ORF">MONAX_5E035919</name>
</gene>
<keyword evidence="7 11" id="KW-0297">G-protein coupled receptor</keyword>
<evidence type="ECO:0000256" key="7">
    <source>
        <dbReference type="ARBA" id="ARBA00023040"/>
    </source>
</evidence>
<comment type="caution">
    <text evidence="11">Lacks conserved residue(s) required for the propagation of feature annotation.</text>
</comment>
<reference evidence="12" key="2">
    <citation type="submission" date="2020-08" db="EMBL/GenBank/DDBJ databases">
        <authorList>
            <person name="Shumante A."/>
            <person name="Zimin A.V."/>
            <person name="Puiu D."/>
            <person name="Salzberg S.L."/>
        </authorList>
    </citation>
    <scope>NUCLEOTIDE SEQUENCE</scope>
    <source>
        <strain evidence="12">WC2-LM</strain>
        <tissue evidence="12">Liver</tissue>
    </source>
</reference>
<keyword evidence="3 11" id="KW-1003">Cell membrane</keyword>
<keyword evidence="4 11" id="KW-0589">Pheromone response</keyword>
<dbReference type="PANTHER" id="PTHR24062">
    <property type="entry name" value="VOMERONASAL TYPE-1 RECEPTOR"/>
    <property type="match status" value="1"/>
</dbReference>
<accession>A0A5E4D0Q8</accession>
<comment type="subcellular location">
    <subcellularLocation>
        <location evidence="1 11">Cell membrane</location>
        <topology evidence="1 11">Multi-pass membrane protein</topology>
    </subcellularLocation>
</comment>
<dbReference type="Proteomes" id="UP000335636">
    <property type="component" value="Unassembled WGS sequence"/>
</dbReference>
<evidence type="ECO:0000256" key="6">
    <source>
        <dbReference type="ARBA" id="ARBA00022989"/>
    </source>
</evidence>